<feature type="transmembrane region" description="Helical" evidence="7">
    <location>
        <begin position="353"/>
        <end position="372"/>
    </location>
</feature>
<feature type="transmembrane region" description="Helical" evidence="7">
    <location>
        <begin position="378"/>
        <end position="395"/>
    </location>
</feature>
<comment type="caution">
    <text evidence="8">The sequence shown here is derived from an EMBL/GenBank/DDBJ whole genome shotgun (WGS) entry which is preliminary data.</text>
</comment>
<comment type="similarity">
    <text evidence="2">Belongs to the polysaccharide synthase family.</text>
</comment>
<evidence type="ECO:0000256" key="7">
    <source>
        <dbReference type="SAM" id="Phobius"/>
    </source>
</evidence>
<evidence type="ECO:0000256" key="1">
    <source>
        <dbReference type="ARBA" id="ARBA00004651"/>
    </source>
</evidence>
<keyword evidence="6 7" id="KW-0472">Membrane</keyword>
<evidence type="ECO:0000256" key="3">
    <source>
        <dbReference type="ARBA" id="ARBA00022475"/>
    </source>
</evidence>
<accession>A0A2P7BWV6</accession>
<feature type="transmembrane region" description="Helical" evidence="7">
    <location>
        <begin position="104"/>
        <end position="124"/>
    </location>
</feature>
<dbReference type="PANTHER" id="PTHR30250">
    <property type="entry name" value="PST FAMILY PREDICTED COLANIC ACID TRANSPORTER"/>
    <property type="match status" value="1"/>
</dbReference>
<keyword evidence="3" id="KW-1003">Cell membrane</keyword>
<evidence type="ECO:0008006" key="10">
    <source>
        <dbReference type="Google" id="ProtNLM"/>
    </source>
</evidence>
<proteinExistence type="inferred from homology"/>
<feature type="transmembrane region" description="Helical" evidence="7">
    <location>
        <begin position="211"/>
        <end position="234"/>
    </location>
</feature>
<organism evidence="8 9">
    <name type="scientific">Phyllobacterium brassicacearum</name>
    <dbReference type="NCBI Taxonomy" id="314235"/>
    <lineage>
        <taxon>Bacteria</taxon>
        <taxon>Pseudomonadati</taxon>
        <taxon>Pseudomonadota</taxon>
        <taxon>Alphaproteobacteria</taxon>
        <taxon>Hyphomicrobiales</taxon>
        <taxon>Phyllobacteriaceae</taxon>
        <taxon>Phyllobacterium</taxon>
    </lineage>
</organism>
<evidence type="ECO:0000256" key="5">
    <source>
        <dbReference type="ARBA" id="ARBA00022989"/>
    </source>
</evidence>
<dbReference type="EMBL" id="PGGO01000001">
    <property type="protein sequence ID" value="PSH70945.1"/>
    <property type="molecule type" value="Genomic_DNA"/>
</dbReference>
<sequence>MGFAAMASRVSAQLAQVAVFILAARMLSAAEFGVYTLTLAVAIFLTRVSEAGSREFLMSCREDRSLFDQIATAALVSGAIAMCVGTLASAVMYDFFDMILAGELLALFSVWVVFSTLSAVYAGLLVRQSRAELHSIFLMVGEGVGLLAALFGLMSGWGIFALAFGKFCMQITYLACAIVATKWIPHLRLHWVVVRELAEFSRYILATRMVAYFHTYAVTFIIGIFLGATSVGYYRVAERLGSSFAELMEEPARLIAWVSLRRAVREEHSESELKRNVGREAAVFLPVLLALATPIFIGLALVSENLVVLLLGEQWHPAAPLTSILALVYMLYVPNVLTEPLLSLTGQVRRLPFISLLNAAIAVTFILASVPFGTVGVAIGQLMAGLITICVTIWLQSHYGGVAWKTVGGNASIVAPALIAMVAGVIWVSSLPISPETQLGLQILTGAAIYSGVLGTLYLCFFGSIHGFLLKGSKAPNEL</sequence>
<feature type="transmembrane region" description="Helical" evidence="7">
    <location>
        <begin position="144"/>
        <end position="164"/>
    </location>
</feature>
<keyword evidence="9" id="KW-1185">Reference proteome</keyword>
<dbReference type="AlphaFoldDB" id="A0A2P7BWV6"/>
<comment type="subcellular location">
    <subcellularLocation>
        <location evidence="1">Cell membrane</location>
        <topology evidence="1">Multi-pass membrane protein</topology>
    </subcellularLocation>
</comment>
<evidence type="ECO:0000256" key="4">
    <source>
        <dbReference type="ARBA" id="ARBA00022692"/>
    </source>
</evidence>
<keyword evidence="5 7" id="KW-1133">Transmembrane helix</keyword>
<feature type="transmembrane region" description="Helical" evidence="7">
    <location>
        <begin position="448"/>
        <end position="470"/>
    </location>
</feature>
<dbReference type="InterPro" id="IPR050833">
    <property type="entry name" value="Poly_Biosynth_Transport"/>
</dbReference>
<dbReference type="Pfam" id="PF13440">
    <property type="entry name" value="Polysacc_synt_3"/>
    <property type="match status" value="1"/>
</dbReference>
<protein>
    <recommendedName>
        <fullName evidence="10">Polysaccharide biosynthesis protein C-terminal domain-containing protein</fullName>
    </recommendedName>
</protein>
<gene>
    <name evidence="8" type="ORF">CU102_02555</name>
</gene>
<dbReference type="GO" id="GO:0005886">
    <property type="term" value="C:plasma membrane"/>
    <property type="evidence" value="ECO:0007669"/>
    <property type="project" value="UniProtKB-SubCell"/>
</dbReference>
<feature type="transmembrane region" description="Helical" evidence="7">
    <location>
        <begin position="70"/>
        <end position="92"/>
    </location>
</feature>
<evidence type="ECO:0000256" key="2">
    <source>
        <dbReference type="ARBA" id="ARBA00007430"/>
    </source>
</evidence>
<name>A0A2P7BWV6_9HYPH</name>
<feature type="transmembrane region" description="Helical" evidence="7">
    <location>
        <begin position="407"/>
        <end position="428"/>
    </location>
</feature>
<evidence type="ECO:0000313" key="9">
    <source>
        <dbReference type="Proteomes" id="UP000241444"/>
    </source>
</evidence>
<evidence type="ECO:0000256" key="6">
    <source>
        <dbReference type="ARBA" id="ARBA00023136"/>
    </source>
</evidence>
<dbReference type="Proteomes" id="UP000241444">
    <property type="component" value="Unassembled WGS sequence"/>
</dbReference>
<feature type="transmembrane region" description="Helical" evidence="7">
    <location>
        <begin position="314"/>
        <end position="332"/>
    </location>
</feature>
<reference evidence="9" key="1">
    <citation type="submission" date="2017-11" db="EMBL/GenBank/DDBJ databases">
        <authorList>
            <person name="Kuznetsova I."/>
            <person name="Sazanova A."/>
            <person name="Chirak E."/>
            <person name="Safronova V."/>
            <person name="Willems A."/>
        </authorList>
    </citation>
    <scope>NUCLEOTIDE SEQUENCE [LARGE SCALE GENOMIC DNA]</scope>
    <source>
        <strain evidence="9">STM 196</strain>
    </source>
</reference>
<keyword evidence="4 7" id="KW-0812">Transmembrane</keyword>
<evidence type="ECO:0000313" key="8">
    <source>
        <dbReference type="EMBL" id="PSH70945.1"/>
    </source>
</evidence>
<dbReference type="PANTHER" id="PTHR30250:SF10">
    <property type="entry name" value="LIPOPOLYSACCHARIDE BIOSYNTHESIS PROTEIN WZXC"/>
    <property type="match status" value="1"/>
</dbReference>
<feature type="transmembrane region" description="Helical" evidence="7">
    <location>
        <begin position="281"/>
        <end position="302"/>
    </location>
</feature>